<evidence type="ECO:0000313" key="6">
    <source>
        <dbReference type="EMBL" id="CCF56851.1"/>
    </source>
</evidence>
<dbReference type="Proteomes" id="UP000005220">
    <property type="component" value="Chromosome 2"/>
</dbReference>
<dbReference type="KEGG" id="kaf:KAFR_0B05560"/>
<evidence type="ECO:0000313" key="7">
    <source>
        <dbReference type="Proteomes" id="UP000005220"/>
    </source>
</evidence>
<dbReference type="Gene3D" id="3.30.420.40">
    <property type="match status" value="1"/>
</dbReference>
<dbReference type="HOGENOM" id="CLU_009281_10_1_1"/>
<keyword evidence="3" id="KW-0418">Kinase</keyword>
<dbReference type="InterPro" id="IPR018484">
    <property type="entry name" value="FGGY_N"/>
</dbReference>
<feature type="domain" description="Carbohydrate kinase FGGY C-terminal" evidence="5">
    <location>
        <begin position="318"/>
        <end position="530"/>
    </location>
</feature>
<dbReference type="Pfam" id="PF02782">
    <property type="entry name" value="FGGY_C"/>
    <property type="match status" value="1"/>
</dbReference>
<reference evidence="6 7" key="1">
    <citation type="journal article" date="2011" name="Proc. Natl. Acad. Sci. U.S.A.">
        <title>Evolutionary erosion of yeast sex chromosomes by mating-type switching accidents.</title>
        <authorList>
            <person name="Gordon J.L."/>
            <person name="Armisen D."/>
            <person name="Proux-Wera E."/>
            <person name="Oheigeartaigh S.S."/>
            <person name="Byrne K.P."/>
            <person name="Wolfe K.H."/>
        </authorList>
    </citation>
    <scope>NUCLEOTIDE SEQUENCE [LARGE SCALE GENOMIC DNA]</scope>
    <source>
        <strain evidence="7">ATCC 22294 / BCRC 22015 / CBS 2517 / CECT 1963 / NBRC 1671 / NRRL Y-8276</strain>
    </source>
</reference>
<dbReference type="GO" id="GO:0005737">
    <property type="term" value="C:cytoplasm"/>
    <property type="evidence" value="ECO:0007669"/>
    <property type="project" value="TreeGrafter"/>
</dbReference>
<evidence type="ECO:0008006" key="8">
    <source>
        <dbReference type="Google" id="ProtNLM"/>
    </source>
</evidence>
<dbReference type="OrthoDB" id="203824at2759"/>
<dbReference type="GO" id="GO:0019150">
    <property type="term" value="F:D-ribulokinase activity"/>
    <property type="evidence" value="ECO:0007669"/>
    <property type="project" value="TreeGrafter"/>
</dbReference>
<dbReference type="CDD" id="cd07782">
    <property type="entry name" value="ASKHA_NBD_FGGY_D-RBK"/>
    <property type="match status" value="1"/>
</dbReference>
<dbReference type="PANTHER" id="PTHR43435:SF4">
    <property type="entry name" value="FGGY CARBOHYDRATE KINASE DOMAIN-CONTAINING PROTEIN"/>
    <property type="match status" value="1"/>
</dbReference>
<proteinExistence type="inferred from homology"/>
<dbReference type="FunCoup" id="H2AR51">
    <property type="interactions" value="321"/>
</dbReference>
<keyword evidence="2" id="KW-0808">Transferase</keyword>
<dbReference type="NCBIfam" id="TIGR01315">
    <property type="entry name" value="5C_CHO_kinase"/>
    <property type="match status" value="1"/>
</dbReference>
<dbReference type="eggNOG" id="KOG2517">
    <property type="taxonomic scope" value="Eukaryota"/>
</dbReference>
<dbReference type="InterPro" id="IPR018485">
    <property type="entry name" value="FGGY_C"/>
</dbReference>
<protein>
    <recommendedName>
        <fullName evidence="8">Carbohydrate kinase FGGY C-terminal domain-containing protein</fullName>
    </recommendedName>
</protein>
<dbReference type="AlphaFoldDB" id="H2AR51"/>
<dbReference type="GO" id="GO:0019321">
    <property type="term" value="P:pentose metabolic process"/>
    <property type="evidence" value="ECO:0007669"/>
    <property type="project" value="TreeGrafter"/>
</dbReference>
<dbReference type="InParanoid" id="H2AR51"/>
<comment type="similarity">
    <text evidence="1">Belongs to the FGGY kinase family.</text>
</comment>
<dbReference type="SUPFAM" id="SSF53067">
    <property type="entry name" value="Actin-like ATPase domain"/>
    <property type="match status" value="2"/>
</dbReference>
<dbReference type="Pfam" id="PF00370">
    <property type="entry name" value="FGGY_N"/>
    <property type="match status" value="1"/>
</dbReference>
<dbReference type="PANTHER" id="PTHR43435">
    <property type="entry name" value="RIBULOKINASE"/>
    <property type="match status" value="1"/>
</dbReference>
<evidence type="ECO:0000259" key="5">
    <source>
        <dbReference type="Pfam" id="PF02782"/>
    </source>
</evidence>
<accession>H2AR51</accession>
<organism evidence="6 7">
    <name type="scientific">Kazachstania africana (strain ATCC 22294 / BCRC 22015 / CBS 2517 / CECT 1963 / NBRC 1671 / NRRL Y-8276)</name>
    <name type="common">Yeast</name>
    <name type="synonym">Kluyveromyces africanus</name>
    <dbReference type="NCBI Taxonomy" id="1071382"/>
    <lineage>
        <taxon>Eukaryota</taxon>
        <taxon>Fungi</taxon>
        <taxon>Dikarya</taxon>
        <taxon>Ascomycota</taxon>
        <taxon>Saccharomycotina</taxon>
        <taxon>Saccharomycetes</taxon>
        <taxon>Saccharomycetales</taxon>
        <taxon>Saccharomycetaceae</taxon>
        <taxon>Kazachstania</taxon>
    </lineage>
</organism>
<dbReference type="RefSeq" id="XP_003955986.1">
    <property type="nucleotide sequence ID" value="XM_003955937.1"/>
</dbReference>
<evidence type="ECO:0000256" key="2">
    <source>
        <dbReference type="ARBA" id="ARBA00022679"/>
    </source>
</evidence>
<evidence type="ECO:0000256" key="3">
    <source>
        <dbReference type="ARBA" id="ARBA00022777"/>
    </source>
</evidence>
<gene>
    <name evidence="6" type="primary">KAFR0B05560</name>
    <name evidence="6" type="ORF">KAFR_0B05560</name>
</gene>
<keyword evidence="7" id="KW-1185">Reference proteome</keyword>
<feature type="domain" description="Carbohydrate kinase FGGY N-terminal" evidence="4">
    <location>
        <begin position="22"/>
        <end position="290"/>
    </location>
</feature>
<dbReference type="STRING" id="1071382.H2AR51"/>
<dbReference type="InterPro" id="IPR006003">
    <property type="entry name" value="FGGY_RbtK-like"/>
</dbReference>
<evidence type="ECO:0000259" key="4">
    <source>
        <dbReference type="Pfam" id="PF00370"/>
    </source>
</evidence>
<sequence>MGRFQNPLTNGKEKGGDNFHFIGVDVGTGSVRACVIDRKGDILALVDKPISREELKPGFITQSSEEIWDSICFCVRKVIADAKIPANKVIGIGFDATCSLAVVDKDTLEGLAVGPQFSKNDQNIIMWMDHRASQETDEINSIYDAPLKYVGGKMSIEMEMPKIKWLKNHMPRETFRKAVFFDLPDYLTFKATGMQNRSLCSAVCKQGLLPIGVEGSTEGWSRTFLSNTGLPELIENEFERIGGPGNNSRNFLSAGEYVSTLSKSSGEQLGLTESCVVGSGLIDAYAGLIGTIAARIDESARTQDDANGQDLQNAIGRLAAVAGTSTCHITLSDKPIFVNGVWGPYKDILAKDYWCAEGGQSCTGELLKHVITTHPAYEELKIKAAKSKLDLFECLNEIIRDLAEQKGTCTILELTKGLFLYGDYHGNRSPIADPRMRASIIGQSMDTTVESLALIYLAACEFIAHQTRHIITKMNEAGHSIRSIYMSGGQCRNNILMELLADFTGLPVVIPKYIDAAVVFGAALIGATAWDVFNQCETNDDRVPQVEHTLWNAMVKMTGNGTTIAPKVNRHASQALLNTKYKIYMDMAKTQKKYRSLIDDSLSVQ</sequence>
<dbReference type="InterPro" id="IPR043129">
    <property type="entry name" value="ATPase_NBD"/>
</dbReference>
<name>H2AR51_KAZAF</name>
<dbReference type="Gene3D" id="1.20.58.2240">
    <property type="match status" value="1"/>
</dbReference>
<dbReference type="GeneID" id="13884733"/>
<evidence type="ECO:0000256" key="1">
    <source>
        <dbReference type="ARBA" id="ARBA00009156"/>
    </source>
</evidence>
<dbReference type="EMBL" id="HE650822">
    <property type="protein sequence ID" value="CCF56851.1"/>
    <property type="molecule type" value="Genomic_DNA"/>
</dbReference>